<feature type="domain" description="C2H2-type" evidence="3">
    <location>
        <begin position="832"/>
        <end position="862"/>
    </location>
</feature>
<reference evidence="4" key="1">
    <citation type="journal article" date="2022" name="G3 (Bethesda)">
        <title>High quality genome of the basidiomycete yeast Dioszegia hungarica PDD-24b-2 isolated from cloud water.</title>
        <authorList>
            <person name="Jarrige D."/>
            <person name="Haridas S."/>
            <person name="Bleykasten-Grosshans C."/>
            <person name="Joly M."/>
            <person name="Nadalig T."/>
            <person name="Sancelme M."/>
            <person name="Vuilleumier S."/>
            <person name="Grigoriev I.V."/>
            <person name="Amato P."/>
            <person name="Bringel F."/>
        </authorList>
    </citation>
    <scope>NUCLEOTIDE SEQUENCE</scope>
    <source>
        <strain evidence="4">PDD-24b-2</strain>
    </source>
</reference>
<gene>
    <name evidence="4" type="ORF">MKK02DRAFT_41782</name>
</gene>
<keyword evidence="1" id="KW-0479">Metal-binding</keyword>
<feature type="region of interest" description="Disordered" evidence="2">
    <location>
        <begin position="45"/>
        <end position="73"/>
    </location>
</feature>
<dbReference type="RefSeq" id="XP_052948533.1">
    <property type="nucleotide sequence ID" value="XM_053091703.1"/>
</dbReference>
<evidence type="ECO:0000256" key="1">
    <source>
        <dbReference type="PROSITE-ProRule" id="PRU00042"/>
    </source>
</evidence>
<evidence type="ECO:0000256" key="2">
    <source>
        <dbReference type="SAM" id="MobiDB-lite"/>
    </source>
</evidence>
<dbReference type="InterPro" id="IPR013087">
    <property type="entry name" value="Znf_C2H2_type"/>
</dbReference>
<evidence type="ECO:0000313" key="5">
    <source>
        <dbReference type="Proteomes" id="UP001164286"/>
    </source>
</evidence>
<keyword evidence="1" id="KW-0863">Zinc-finger</keyword>
<dbReference type="AlphaFoldDB" id="A0AA38HGA0"/>
<feature type="region of interest" description="Disordered" evidence="2">
    <location>
        <begin position="295"/>
        <end position="348"/>
    </location>
</feature>
<keyword evidence="1" id="KW-0862">Zinc</keyword>
<dbReference type="GO" id="GO:0008270">
    <property type="term" value="F:zinc ion binding"/>
    <property type="evidence" value="ECO:0007669"/>
    <property type="project" value="UniProtKB-KW"/>
</dbReference>
<name>A0AA38HGA0_9TREE</name>
<feature type="compositionally biased region" description="Pro residues" evidence="2">
    <location>
        <begin position="702"/>
        <end position="718"/>
    </location>
</feature>
<dbReference type="GeneID" id="77730908"/>
<dbReference type="Pfam" id="PF00096">
    <property type="entry name" value="zf-C2H2"/>
    <property type="match status" value="1"/>
</dbReference>
<feature type="compositionally biased region" description="Polar residues" evidence="2">
    <location>
        <begin position="446"/>
        <end position="455"/>
    </location>
</feature>
<feature type="domain" description="C2H2-type" evidence="3">
    <location>
        <begin position="801"/>
        <end position="829"/>
    </location>
</feature>
<evidence type="ECO:0000259" key="3">
    <source>
        <dbReference type="PROSITE" id="PS50157"/>
    </source>
</evidence>
<sequence length="892" mass="93177">MSRQLPNPDSHCPILMPQRIRSGVHLPNPLQSTGSSGILQALEKDQATRQPARQRKTTPPVIKGYVPPDQRPLPPVMNATAPLGQAVSSIGSAASGGIGTGTNDKMDKKGFEEVFGVSVGLAKLEENGWLAAQTQAGGGMAVGWDGWTGSGPGSAPGSGMGYDQPIIYGIAQPTYQLDYTYTGSSSSGVGIAHTSYPYPPSRPRSFPASASAQPDAYYIPPPLQPPQLPQSGAYLYSNHQYNLQLGIPQPFFVQWDQLYLPPSQAPVLPGPAPGSFSFPASTQAPTVLHAIVPTQTAPPLPQHPPPSTLRPSQRTSSTKRHRVPTPIYIPSQSQPFPPAQYVHQPPTPATGLTDTTFCLTAALTHPGSGSASGFGMPALSYGGFAQVPTQRQEQQQQQQQLPPPPPHTPSLLTPPEPSFNFPAAYPTAPSEQSRQHPQPQHSQAHTGGQQSQPLTSSFDFETFFSLDSTSAPAFGDIGAGMGMGSVNTAEAVLQGVPYPIAISIPDRGQGQAQGQAISYPSYPITLWADVDGGVPDLIPSPGDEGFFGPDGIAGSGSGGGDGGGQRGLSSAVNGGMDAIFGAAYPAGTVVSQGNGMTVDPAHIALSSTSAPATAAPGPHKTTGQGRTANPGPGLALRASYLLSPSAYPRLAMSEGCDPYSIPPGPLSDPAIGLPPHSAGLASTLPPSSASNSNPGRYHSDPLPSPPPIPRELFSPPPTASSVTLSSKKPKSNPKAIYTFPKEYAYADLIEPLAPPLKSRYGRSKSRRVSTAAAAVVDVAGGGGGGEAGGRRSSGAGVLERFGCDECEDTFSRPSDMERHKARKHVPYEKWVYVCELCNERFSRKDHLILHAKRIRCPAMTKPDGTSGGTPFKRRSSAPYSARSDSYRSPGAP</sequence>
<dbReference type="Proteomes" id="UP001164286">
    <property type="component" value="Unassembled WGS sequence"/>
</dbReference>
<feature type="compositionally biased region" description="Polar residues" evidence="2">
    <location>
        <begin position="684"/>
        <end position="694"/>
    </location>
</feature>
<feature type="compositionally biased region" description="Low complexity" evidence="2">
    <location>
        <begin position="429"/>
        <end position="445"/>
    </location>
</feature>
<keyword evidence="5" id="KW-1185">Reference proteome</keyword>
<organism evidence="4 5">
    <name type="scientific">Dioszegia hungarica</name>
    <dbReference type="NCBI Taxonomy" id="4972"/>
    <lineage>
        <taxon>Eukaryota</taxon>
        <taxon>Fungi</taxon>
        <taxon>Dikarya</taxon>
        <taxon>Basidiomycota</taxon>
        <taxon>Agaricomycotina</taxon>
        <taxon>Tremellomycetes</taxon>
        <taxon>Tremellales</taxon>
        <taxon>Bulleribasidiaceae</taxon>
        <taxon>Dioszegia</taxon>
    </lineage>
</organism>
<feature type="region of interest" description="Disordered" evidence="2">
    <location>
        <begin position="387"/>
        <end position="455"/>
    </location>
</feature>
<dbReference type="SMART" id="SM00355">
    <property type="entry name" value="ZnF_C2H2"/>
    <property type="match status" value="2"/>
</dbReference>
<dbReference type="PROSITE" id="PS50157">
    <property type="entry name" value="ZINC_FINGER_C2H2_2"/>
    <property type="match status" value="2"/>
</dbReference>
<comment type="caution">
    <text evidence="4">The sequence shown here is derived from an EMBL/GenBank/DDBJ whole genome shotgun (WGS) entry which is preliminary data.</text>
</comment>
<feature type="compositionally biased region" description="Low complexity" evidence="2">
    <location>
        <begin position="387"/>
        <end position="400"/>
    </location>
</feature>
<dbReference type="Gene3D" id="3.30.160.60">
    <property type="entry name" value="Classic Zinc Finger"/>
    <property type="match status" value="1"/>
</dbReference>
<dbReference type="InterPro" id="IPR036236">
    <property type="entry name" value="Znf_C2H2_sf"/>
</dbReference>
<dbReference type="PROSITE" id="PS00028">
    <property type="entry name" value="ZINC_FINGER_C2H2_1"/>
    <property type="match status" value="1"/>
</dbReference>
<proteinExistence type="predicted"/>
<feature type="compositionally biased region" description="Pro residues" evidence="2">
    <location>
        <begin position="296"/>
        <end position="308"/>
    </location>
</feature>
<evidence type="ECO:0000313" key="4">
    <source>
        <dbReference type="EMBL" id="KAI9638756.1"/>
    </source>
</evidence>
<dbReference type="EMBL" id="JAKWFO010000002">
    <property type="protein sequence ID" value="KAI9638756.1"/>
    <property type="molecule type" value="Genomic_DNA"/>
</dbReference>
<dbReference type="SUPFAM" id="SSF57667">
    <property type="entry name" value="beta-beta-alpha zinc fingers"/>
    <property type="match status" value="1"/>
</dbReference>
<feature type="region of interest" description="Disordered" evidence="2">
    <location>
        <begin position="661"/>
        <end position="731"/>
    </location>
</feature>
<protein>
    <recommendedName>
        <fullName evidence="3">C2H2-type domain-containing protein</fullName>
    </recommendedName>
</protein>
<feature type="compositionally biased region" description="Pro residues" evidence="2">
    <location>
        <begin position="401"/>
        <end position="417"/>
    </location>
</feature>
<feature type="region of interest" description="Disordered" evidence="2">
    <location>
        <begin position="858"/>
        <end position="892"/>
    </location>
</feature>
<feature type="region of interest" description="Disordered" evidence="2">
    <location>
        <begin position="609"/>
        <end position="631"/>
    </location>
</feature>
<accession>A0AA38HGA0</accession>